<comment type="caution">
    <text evidence="1">The sequence shown here is derived from an EMBL/GenBank/DDBJ whole genome shotgun (WGS) entry which is preliminary data.</text>
</comment>
<name>A0A9W9PNP4_9EURO</name>
<protein>
    <submittedName>
        <fullName evidence="1">Uncharacterized protein</fullName>
    </submittedName>
</protein>
<evidence type="ECO:0000313" key="2">
    <source>
        <dbReference type="Proteomes" id="UP001147746"/>
    </source>
</evidence>
<reference evidence="1" key="1">
    <citation type="submission" date="2022-12" db="EMBL/GenBank/DDBJ databases">
        <authorList>
            <person name="Petersen C."/>
        </authorList>
    </citation>
    <scope>NUCLEOTIDE SEQUENCE</scope>
    <source>
        <strain evidence="1">IBT 21472</strain>
    </source>
</reference>
<organism evidence="1 2">
    <name type="scientific">Penicillium atrosanguineum</name>
    <dbReference type="NCBI Taxonomy" id="1132637"/>
    <lineage>
        <taxon>Eukaryota</taxon>
        <taxon>Fungi</taxon>
        <taxon>Dikarya</taxon>
        <taxon>Ascomycota</taxon>
        <taxon>Pezizomycotina</taxon>
        <taxon>Eurotiomycetes</taxon>
        <taxon>Eurotiomycetidae</taxon>
        <taxon>Eurotiales</taxon>
        <taxon>Aspergillaceae</taxon>
        <taxon>Penicillium</taxon>
    </lineage>
</organism>
<proteinExistence type="predicted"/>
<keyword evidence="2" id="KW-1185">Reference proteome</keyword>
<evidence type="ECO:0000313" key="1">
    <source>
        <dbReference type="EMBL" id="KAJ5302859.1"/>
    </source>
</evidence>
<dbReference type="AlphaFoldDB" id="A0A9W9PNP4"/>
<reference evidence="1" key="2">
    <citation type="journal article" date="2023" name="IMA Fungus">
        <title>Comparative genomic study of the Penicillium genus elucidates a diverse pangenome and 15 lateral gene transfer events.</title>
        <authorList>
            <person name="Petersen C."/>
            <person name="Sorensen T."/>
            <person name="Nielsen M.R."/>
            <person name="Sondergaard T.E."/>
            <person name="Sorensen J.L."/>
            <person name="Fitzpatrick D.A."/>
            <person name="Frisvad J.C."/>
            <person name="Nielsen K.L."/>
        </authorList>
    </citation>
    <scope>NUCLEOTIDE SEQUENCE</scope>
    <source>
        <strain evidence="1">IBT 21472</strain>
    </source>
</reference>
<dbReference type="Proteomes" id="UP001147746">
    <property type="component" value="Unassembled WGS sequence"/>
</dbReference>
<accession>A0A9W9PNP4</accession>
<dbReference type="EMBL" id="JAPZBO010000009">
    <property type="protein sequence ID" value="KAJ5302859.1"/>
    <property type="molecule type" value="Genomic_DNA"/>
</dbReference>
<sequence length="247" mass="28602">MARILALPVELRISILRELSDIGDLSAAVSSHRLLAEALRECPGIVGHVLGNEIDPRLWPIAVTIWQKQTRRNDLEVFDEDDSWAVLDECQRTAPEEAWEYLTTVDLAEAHKYFHQLNRAIDKFTTDFLSTALDSLAIEGRLDHSPPLPSPTEIYRVQRAFYFFEFFCCLWGDGLFITNDYDRQWSRPLYVGFHPWINEQLASVYEYLLRQVSTGNCANLHYRDRNEADRILHLKLSTTYIASAWVP</sequence>
<gene>
    <name evidence="1" type="ORF">N7476_009658</name>
</gene>